<organism evidence="2 3">
    <name type="scientific">Rhodovulum adriaticum</name>
    <name type="common">Rhodopseudomonas adriatica</name>
    <dbReference type="NCBI Taxonomy" id="35804"/>
    <lineage>
        <taxon>Bacteria</taxon>
        <taxon>Pseudomonadati</taxon>
        <taxon>Pseudomonadota</taxon>
        <taxon>Alphaproteobacteria</taxon>
        <taxon>Rhodobacterales</taxon>
        <taxon>Paracoccaceae</taxon>
        <taxon>Rhodovulum</taxon>
    </lineage>
</organism>
<name>A0A4R2NME7_RHOAD</name>
<comment type="caution">
    <text evidence="2">The sequence shown here is derived from an EMBL/GenBank/DDBJ whole genome shotgun (WGS) entry which is preliminary data.</text>
</comment>
<proteinExistence type="predicted"/>
<dbReference type="EMBL" id="SLXL01000005">
    <property type="protein sequence ID" value="TCP22780.1"/>
    <property type="molecule type" value="Genomic_DNA"/>
</dbReference>
<reference evidence="2 3" key="1">
    <citation type="submission" date="2019-03" db="EMBL/GenBank/DDBJ databases">
        <title>Genomic Encyclopedia of Type Strains, Phase IV (KMG-IV): sequencing the most valuable type-strain genomes for metagenomic binning, comparative biology and taxonomic classification.</title>
        <authorList>
            <person name="Goeker M."/>
        </authorList>
    </citation>
    <scope>NUCLEOTIDE SEQUENCE [LARGE SCALE GENOMIC DNA]</scope>
    <source>
        <strain evidence="2 3">DSM 2781</strain>
    </source>
</reference>
<dbReference type="RefSeq" id="WP_132602738.1">
    <property type="nucleotide sequence ID" value="NZ_NRRP01000036.1"/>
</dbReference>
<dbReference type="AlphaFoldDB" id="A0A4R2NME7"/>
<evidence type="ECO:0008006" key="4">
    <source>
        <dbReference type="Google" id="ProtNLM"/>
    </source>
</evidence>
<dbReference type="Proteomes" id="UP000295733">
    <property type="component" value="Unassembled WGS sequence"/>
</dbReference>
<feature type="chain" id="PRO_5020353571" description="Lipoprotein" evidence="1">
    <location>
        <begin position="19"/>
        <end position="95"/>
    </location>
</feature>
<evidence type="ECO:0000313" key="3">
    <source>
        <dbReference type="Proteomes" id="UP000295733"/>
    </source>
</evidence>
<evidence type="ECO:0000313" key="2">
    <source>
        <dbReference type="EMBL" id="TCP22780.1"/>
    </source>
</evidence>
<gene>
    <name evidence="2" type="ORF">EV656_10579</name>
</gene>
<sequence length="95" mass="9490">MRPLLVAAALALPIPAMADPCAPRAEALVQLAQHYGEALQATGLVGDHALVELFANPRTGSWTILATLPSGLSCVVAAGDAFGAAPGGALSDEEA</sequence>
<feature type="signal peptide" evidence="1">
    <location>
        <begin position="1"/>
        <end position="18"/>
    </location>
</feature>
<dbReference type="OrthoDB" id="9810895at2"/>
<keyword evidence="1" id="KW-0732">Signal</keyword>
<evidence type="ECO:0000256" key="1">
    <source>
        <dbReference type="SAM" id="SignalP"/>
    </source>
</evidence>
<protein>
    <recommendedName>
        <fullName evidence="4">Lipoprotein</fullName>
    </recommendedName>
</protein>
<accession>A0A4R2NME7</accession>
<keyword evidence="3" id="KW-1185">Reference proteome</keyword>